<dbReference type="PANTHER" id="PTHR35753:SF2">
    <property type="entry name" value="PROTEIN MAINTENANCE OF PSII UNDER HIGH LIGHT 1"/>
    <property type="match status" value="1"/>
</dbReference>
<dbReference type="GO" id="GO:0061635">
    <property type="term" value="P:regulation of protein complex stability"/>
    <property type="evidence" value="ECO:0007669"/>
    <property type="project" value="InterPro"/>
</dbReference>
<dbReference type="Proteomes" id="UP000639772">
    <property type="component" value="Unassembled WGS sequence"/>
</dbReference>
<dbReference type="GO" id="GO:0009535">
    <property type="term" value="C:chloroplast thylakoid membrane"/>
    <property type="evidence" value="ECO:0007669"/>
    <property type="project" value="InterPro"/>
</dbReference>
<dbReference type="OrthoDB" id="1931594at2759"/>
<evidence type="ECO:0000313" key="3">
    <source>
        <dbReference type="Proteomes" id="UP000639772"/>
    </source>
</evidence>
<feature type="region of interest" description="Disordered" evidence="1">
    <location>
        <begin position="187"/>
        <end position="226"/>
    </location>
</feature>
<gene>
    <name evidence="2" type="ORF">HPP92_015504</name>
</gene>
<dbReference type="AlphaFoldDB" id="A0A835QLT4"/>
<protein>
    <recommendedName>
        <fullName evidence="4">Protein MAINTENANCE OF PSII UNDER HIGH LIGHT 1</fullName>
    </recommendedName>
</protein>
<proteinExistence type="predicted"/>
<dbReference type="PANTHER" id="PTHR35753">
    <property type="entry name" value="PROTEIN MAINTENANCE OF PSII UNDER HIGH LIGHT 1"/>
    <property type="match status" value="1"/>
</dbReference>
<dbReference type="EMBL" id="JADCNM010000008">
    <property type="protein sequence ID" value="KAG0470958.1"/>
    <property type="molecule type" value="Genomic_DNA"/>
</dbReference>
<comment type="caution">
    <text evidence="2">The sequence shown here is derived from an EMBL/GenBank/DDBJ whole genome shotgun (WGS) entry which is preliminary data.</text>
</comment>
<reference evidence="2 3" key="1">
    <citation type="journal article" date="2020" name="Nat. Food">
        <title>A phased Vanilla planifolia genome enables genetic improvement of flavour and production.</title>
        <authorList>
            <person name="Hasing T."/>
            <person name="Tang H."/>
            <person name="Brym M."/>
            <person name="Khazi F."/>
            <person name="Huang T."/>
            <person name="Chambers A.H."/>
        </authorList>
    </citation>
    <scope>NUCLEOTIDE SEQUENCE [LARGE SCALE GENOMIC DNA]</scope>
    <source>
        <tissue evidence="2">Leaf</tissue>
    </source>
</reference>
<evidence type="ECO:0000313" key="2">
    <source>
        <dbReference type="EMBL" id="KAG0470958.1"/>
    </source>
</evidence>
<sequence>MACASRSMLTASSSAFTFQCQSVRSKTRWHKRKCSVLFINASSSSDESDCNTEECAPEKEVGKLSMEWLAGDRTKVVGTFPPRRRGWTGYVEKDTAGQTNIYSVEPSVYVAESAISSGNAGTSTEGAETTVAVASALALISIAAASSILIQVTKNEPRVQTVEYSGPPLSYYINKFKPIATEEGFTPASEVSLPPKASLLPESIEADAEASLPSDSGSMSQVQSENNEVVVAEVQVEL</sequence>
<dbReference type="InterPro" id="IPR038936">
    <property type="entry name" value="MPH1"/>
</dbReference>
<accession>A0A835QLT4</accession>
<evidence type="ECO:0008006" key="4">
    <source>
        <dbReference type="Google" id="ProtNLM"/>
    </source>
</evidence>
<organism evidence="2 3">
    <name type="scientific">Vanilla planifolia</name>
    <name type="common">Vanilla</name>
    <dbReference type="NCBI Taxonomy" id="51239"/>
    <lineage>
        <taxon>Eukaryota</taxon>
        <taxon>Viridiplantae</taxon>
        <taxon>Streptophyta</taxon>
        <taxon>Embryophyta</taxon>
        <taxon>Tracheophyta</taxon>
        <taxon>Spermatophyta</taxon>
        <taxon>Magnoliopsida</taxon>
        <taxon>Liliopsida</taxon>
        <taxon>Asparagales</taxon>
        <taxon>Orchidaceae</taxon>
        <taxon>Vanilloideae</taxon>
        <taxon>Vanilleae</taxon>
        <taxon>Vanilla</taxon>
    </lineage>
</organism>
<evidence type="ECO:0000256" key="1">
    <source>
        <dbReference type="SAM" id="MobiDB-lite"/>
    </source>
</evidence>
<name>A0A835QLT4_VANPL</name>